<sequence>MFDLLLKPRFYAKCKSALRMNKVRLETIKKKRNAVEKYLKNDIADLLRNGLDYNAYGRAEGLLIEKNRTACYNFIEQFSECISKHVSLMQKQSECPEECRKAVPSLIYAAARFADLPELRNLRTIFTEKYGNSLESYLNQEFVQKLKAEPPTKEMKLQLMHDIAQEFSIEWDSKALEQKLFKTPPSEQNEARHKTLNEPDDDGCELYRSKNDAFKKSNNHDDENGSSNMHDYRRPKKNEIDLTFRGRKEDADDKFKLHSSSEGELTDHDIPKTSSTSDEDGAENRKPFYHRFIPPPYVTQSPGKEKSSTGEPTAPIDNTDNKKSNKWNDSAGESKPKPRSVRRRPLKPPPGRECLSSFGNDGAANISSTTANHKEARKGLASIQMEESDQRDEEEKTMDGLLMHYSKKKSPNEQVSKWKANLTPPPGRRTAEDTSEGSGLRSTKSDPSSPPGRAASFLKEATSPTEAAGRQTPASFQLDMFAGHVHPKLPEYDDLATRLAALRKG</sequence>
<accession>A0A6P5WGJ1</accession>
<name>A0A6P5WGJ1_DURZI</name>
<feature type="compositionally biased region" description="Polar residues" evidence="2">
    <location>
        <begin position="436"/>
        <end position="447"/>
    </location>
</feature>
<evidence type="ECO:0000313" key="4">
    <source>
        <dbReference type="RefSeq" id="XP_022714967.1"/>
    </source>
</evidence>
<dbReference type="PANTHER" id="PTHR12161">
    <property type="entry name" value="IST1 FAMILY MEMBER"/>
    <property type="match status" value="1"/>
</dbReference>
<gene>
    <name evidence="4" type="primary">LOC111274520</name>
</gene>
<dbReference type="KEGG" id="dzi:111274520"/>
<protein>
    <submittedName>
        <fullName evidence="4">Uncharacterized protein LOC111274520</fullName>
    </submittedName>
</protein>
<comment type="similarity">
    <text evidence="1">Belongs to the IST1 family.</text>
</comment>
<feature type="compositionally biased region" description="Basic residues" evidence="2">
    <location>
        <begin position="337"/>
        <end position="346"/>
    </location>
</feature>
<feature type="compositionally biased region" description="Basic and acidic residues" evidence="2">
    <location>
        <begin position="237"/>
        <end position="271"/>
    </location>
</feature>
<dbReference type="OrthoDB" id="29853at2759"/>
<dbReference type="FunFam" id="1.20.1260.60:FF:000002">
    <property type="entry name" value="Vacuolar protein sorting-associated protein IST1"/>
    <property type="match status" value="1"/>
</dbReference>
<feature type="compositionally biased region" description="Basic and acidic residues" evidence="2">
    <location>
        <begin position="205"/>
        <end position="223"/>
    </location>
</feature>
<dbReference type="GO" id="GO:0015031">
    <property type="term" value="P:protein transport"/>
    <property type="evidence" value="ECO:0007669"/>
    <property type="project" value="InterPro"/>
</dbReference>
<evidence type="ECO:0000256" key="2">
    <source>
        <dbReference type="SAM" id="MobiDB-lite"/>
    </source>
</evidence>
<dbReference type="RefSeq" id="XP_022714967.1">
    <property type="nucleotide sequence ID" value="XM_022859232.1"/>
</dbReference>
<dbReference type="AlphaFoldDB" id="A0A6P5WGJ1"/>
<dbReference type="Gene3D" id="1.20.1260.60">
    <property type="entry name" value="Vacuolar protein sorting-associated protein Ist1"/>
    <property type="match status" value="1"/>
</dbReference>
<evidence type="ECO:0000256" key="1">
    <source>
        <dbReference type="ARBA" id="ARBA00005536"/>
    </source>
</evidence>
<dbReference type="InterPro" id="IPR042277">
    <property type="entry name" value="IST1-like"/>
</dbReference>
<keyword evidence="3" id="KW-1185">Reference proteome</keyword>
<dbReference type="Proteomes" id="UP000515121">
    <property type="component" value="Unplaced"/>
</dbReference>
<organism evidence="3 4">
    <name type="scientific">Durio zibethinus</name>
    <name type="common">Durian</name>
    <dbReference type="NCBI Taxonomy" id="66656"/>
    <lineage>
        <taxon>Eukaryota</taxon>
        <taxon>Viridiplantae</taxon>
        <taxon>Streptophyta</taxon>
        <taxon>Embryophyta</taxon>
        <taxon>Tracheophyta</taxon>
        <taxon>Spermatophyta</taxon>
        <taxon>Magnoliopsida</taxon>
        <taxon>eudicotyledons</taxon>
        <taxon>Gunneridae</taxon>
        <taxon>Pentapetalae</taxon>
        <taxon>rosids</taxon>
        <taxon>malvids</taxon>
        <taxon>Malvales</taxon>
        <taxon>Malvaceae</taxon>
        <taxon>Helicteroideae</taxon>
        <taxon>Durio</taxon>
    </lineage>
</organism>
<dbReference type="PANTHER" id="PTHR12161:SF60">
    <property type="entry name" value="REGULATOR OF VPS4 ACTIVITY IN THE MVB PATHWAY PROTEIN"/>
    <property type="match status" value="1"/>
</dbReference>
<evidence type="ECO:0000313" key="3">
    <source>
        <dbReference type="Proteomes" id="UP000515121"/>
    </source>
</evidence>
<feature type="region of interest" description="Disordered" evidence="2">
    <location>
        <begin position="182"/>
        <end position="474"/>
    </location>
</feature>
<dbReference type="Pfam" id="PF03398">
    <property type="entry name" value="Ist1"/>
    <property type="match status" value="1"/>
</dbReference>
<proteinExistence type="inferred from homology"/>
<dbReference type="InterPro" id="IPR005061">
    <property type="entry name" value="Ist1"/>
</dbReference>
<reference evidence="4" key="1">
    <citation type="submission" date="2025-08" db="UniProtKB">
        <authorList>
            <consortium name="RefSeq"/>
        </authorList>
    </citation>
    <scope>IDENTIFICATION</scope>
    <source>
        <tissue evidence="4">Fruit stalk</tissue>
    </source>
</reference>
<dbReference type="GeneID" id="111274520"/>